<organism evidence="2 3">
    <name type="scientific">Gryllotalpicola reticulitermitis</name>
    <dbReference type="NCBI Taxonomy" id="1184153"/>
    <lineage>
        <taxon>Bacteria</taxon>
        <taxon>Bacillati</taxon>
        <taxon>Actinomycetota</taxon>
        <taxon>Actinomycetes</taxon>
        <taxon>Micrococcales</taxon>
        <taxon>Microbacteriaceae</taxon>
        <taxon>Gryllotalpicola</taxon>
    </lineage>
</organism>
<dbReference type="RefSeq" id="WP_390226592.1">
    <property type="nucleotide sequence ID" value="NZ_JBHSCN010000002.1"/>
</dbReference>
<evidence type="ECO:0008006" key="4">
    <source>
        <dbReference type="Google" id="ProtNLM"/>
    </source>
</evidence>
<feature type="transmembrane region" description="Helical" evidence="1">
    <location>
        <begin position="38"/>
        <end position="60"/>
    </location>
</feature>
<keyword evidence="1" id="KW-0812">Transmembrane</keyword>
<dbReference type="Proteomes" id="UP001595900">
    <property type="component" value="Unassembled WGS sequence"/>
</dbReference>
<reference evidence="3" key="1">
    <citation type="journal article" date="2019" name="Int. J. Syst. Evol. Microbiol.">
        <title>The Global Catalogue of Microorganisms (GCM) 10K type strain sequencing project: providing services to taxonomists for standard genome sequencing and annotation.</title>
        <authorList>
            <consortium name="The Broad Institute Genomics Platform"/>
            <consortium name="The Broad Institute Genome Sequencing Center for Infectious Disease"/>
            <person name="Wu L."/>
            <person name="Ma J."/>
        </authorList>
    </citation>
    <scope>NUCLEOTIDE SEQUENCE [LARGE SCALE GENOMIC DNA]</scope>
    <source>
        <strain evidence="3">CGMCC 1.10363</strain>
    </source>
</reference>
<keyword evidence="3" id="KW-1185">Reference proteome</keyword>
<proteinExistence type="predicted"/>
<gene>
    <name evidence="2" type="ORF">ACFOYW_00520</name>
</gene>
<sequence>MNEFLDDELITESVARVQPRVFNRLSPHPTPRRRRLSWAALSAAALMVFGGGLVAGAAYASTRPQPPAIPAGLLRVDCTGILSQTAGAHQYFDTSTNTLPSAPGVTLQADVKADPDVVCTGGVPGLLAAFEKELPTLANTGRYCGTIQVPGYPKAWYVSPNPKLTMNSTNGGEHYSATTSFISSSYPWPAAIAGATCDNTITLPPLQPTPGSLVTCEAAPNHAVVYLDTTNIGAAALCAANSYSPWKS</sequence>
<comment type="caution">
    <text evidence="2">The sequence shown here is derived from an EMBL/GenBank/DDBJ whole genome shotgun (WGS) entry which is preliminary data.</text>
</comment>
<evidence type="ECO:0000313" key="2">
    <source>
        <dbReference type="EMBL" id="MFC4241839.1"/>
    </source>
</evidence>
<evidence type="ECO:0000313" key="3">
    <source>
        <dbReference type="Proteomes" id="UP001595900"/>
    </source>
</evidence>
<evidence type="ECO:0000256" key="1">
    <source>
        <dbReference type="SAM" id="Phobius"/>
    </source>
</evidence>
<dbReference type="EMBL" id="JBHSCN010000002">
    <property type="protein sequence ID" value="MFC4241839.1"/>
    <property type="molecule type" value="Genomic_DNA"/>
</dbReference>
<keyword evidence="1" id="KW-1133">Transmembrane helix</keyword>
<keyword evidence="1" id="KW-0472">Membrane</keyword>
<protein>
    <recommendedName>
        <fullName evidence="4">Ig-like domain-containing protein</fullName>
    </recommendedName>
</protein>
<name>A0ABV8Q407_9MICO</name>
<accession>A0ABV8Q407</accession>